<evidence type="ECO:0000256" key="5">
    <source>
        <dbReference type="ARBA" id="ARBA00023242"/>
    </source>
</evidence>
<dbReference type="EMBL" id="CP055900">
    <property type="protein sequence ID" value="QKX59249.1"/>
    <property type="molecule type" value="Genomic_DNA"/>
</dbReference>
<sequence>MTRSKNIRLYRACQRCRQRKLKCEPITLEDTSWRCFECLRAGQECKPAGSRRGGNLRTGQVKSPPTVSQVVDQNNQSNAVVVEDGTQPEETIYPDLQTPCDALQMLAKLAATDATVSSNATLRHNSVSDNGMRPNIAATPDYTFPNRELGYNQHNIGPNLPFSTGMLSEAGNLVKNLLGHSICESYAQDYHTFCPLAPKKMLKTTNIDQLVVDEPFLLTVILTIASKDNPELRAIHQHCWNSLKTHMMDIFLAAPSSLNVGSVEGLILLSEWIPYHISDYSLDDHLYQGNISVVEDNMGWSLIGQAIRLAYLLRLDKVSFREVPPGISQELAHRHRLAWIFVYISDRQVSVRMGQSFWSRGPSLSTRFTAKDFPTLQSVEDSHHLYASVLDASLELTQILHNTHDLLYSNKLRMAEMMRRGDYNPYLDELRHALSLWRTTWGKLEPSPKLYSTLRIVSEYVCLYINAFSFQSMLSRFYMERAGDHAAGQARPSSSLFPRGVLGSADGVYIFEAINAARNILFIAIETDPVAHIRYMPFRFYVLVMPFISKTTPRLTLEPRYTIYAAVFLHKADIFGAFSEFEHSQIVDLVRGYIRVLNDAATGPSHIGHRYNKLLEKLWFNNEAQTTAATVTGANSGYSLRNASQSMPQSHNNQPVGSMDNSTSYAAELPPSSFRDLRPPENMIDELNPFLANFTGLDNYVFNLDPETDIY</sequence>
<proteinExistence type="predicted"/>
<name>A0A7H8QYR9_TALRU</name>
<dbReference type="CDD" id="cd00067">
    <property type="entry name" value="GAL4"/>
    <property type="match status" value="1"/>
</dbReference>
<evidence type="ECO:0000313" key="8">
    <source>
        <dbReference type="EMBL" id="QKX59249.1"/>
    </source>
</evidence>
<dbReference type="AlphaFoldDB" id="A0A7H8QYR9"/>
<evidence type="ECO:0000313" key="9">
    <source>
        <dbReference type="Proteomes" id="UP000509510"/>
    </source>
</evidence>
<keyword evidence="5" id="KW-0539">Nucleus</keyword>
<dbReference type="KEGG" id="trg:TRUGW13939_06381"/>
<dbReference type="Gene3D" id="4.10.240.10">
    <property type="entry name" value="Zn(2)-C6 fungal-type DNA-binding domain"/>
    <property type="match status" value="1"/>
</dbReference>
<evidence type="ECO:0000256" key="6">
    <source>
        <dbReference type="SAM" id="MobiDB-lite"/>
    </source>
</evidence>
<dbReference type="SMART" id="SM00906">
    <property type="entry name" value="Fungal_trans"/>
    <property type="match status" value="1"/>
</dbReference>
<dbReference type="SMART" id="SM00066">
    <property type="entry name" value="GAL4"/>
    <property type="match status" value="1"/>
</dbReference>
<keyword evidence="2" id="KW-0805">Transcription regulation</keyword>
<accession>A0A7H8QYR9</accession>
<dbReference type="GeneID" id="55993876"/>
<gene>
    <name evidence="8" type="ORF">TRUGW13939_06381</name>
</gene>
<dbReference type="RefSeq" id="XP_035345427.1">
    <property type="nucleotide sequence ID" value="XM_035489534.1"/>
</dbReference>
<protein>
    <recommendedName>
        <fullName evidence="7">Zn(2)-C6 fungal-type domain-containing protein</fullName>
    </recommendedName>
</protein>
<dbReference type="InterPro" id="IPR007219">
    <property type="entry name" value="XnlR_reg_dom"/>
</dbReference>
<evidence type="ECO:0000256" key="1">
    <source>
        <dbReference type="ARBA" id="ARBA00022723"/>
    </source>
</evidence>
<dbReference type="InterPro" id="IPR052780">
    <property type="entry name" value="AAA_Catabolism_Regulators"/>
</dbReference>
<feature type="domain" description="Zn(2)-C6 fungal-type" evidence="7">
    <location>
        <begin position="12"/>
        <end position="45"/>
    </location>
</feature>
<dbReference type="Proteomes" id="UP000509510">
    <property type="component" value="Chromosome III"/>
</dbReference>
<feature type="compositionally biased region" description="Polar residues" evidence="6">
    <location>
        <begin position="57"/>
        <end position="68"/>
    </location>
</feature>
<keyword evidence="1" id="KW-0479">Metal-binding</keyword>
<feature type="region of interest" description="Disordered" evidence="6">
    <location>
        <begin position="49"/>
        <end position="68"/>
    </location>
</feature>
<dbReference type="GO" id="GO:0008270">
    <property type="term" value="F:zinc ion binding"/>
    <property type="evidence" value="ECO:0007669"/>
    <property type="project" value="InterPro"/>
</dbReference>
<keyword evidence="9" id="KW-1185">Reference proteome</keyword>
<dbReference type="OrthoDB" id="5818554at2759"/>
<dbReference type="PROSITE" id="PS50048">
    <property type="entry name" value="ZN2_CY6_FUNGAL_2"/>
    <property type="match status" value="1"/>
</dbReference>
<dbReference type="CDD" id="cd12148">
    <property type="entry name" value="fungal_TF_MHR"/>
    <property type="match status" value="1"/>
</dbReference>
<dbReference type="GO" id="GO:0003677">
    <property type="term" value="F:DNA binding"/>
    <property type="evidence" value="ECO:0007669"/>
    <property type="project" value="UniProtKB-KW"/>
</dbReference>
<dbReference type="PANTHER" id="PTHR31644:SF1">
    <property type="entry name" value="ZN(II)2CYS6 TRANSCRIPTION FACTOR (EUROFUNG)"/>
    <property type="match status" value="1"/>
</dbReference>
<dbReference type="PROSITE" id="PS00463">
    <property type="entry name" value="ZN2_CY6_FUNGAL_1"/>
    <property type="match status" value="1"/>
</dbReference>
<keyword evidence="3" id="KW-0238">DNA-binding</keyword>
<organism evidence="8 9">
    <name type="scientific">Talaromyces rugulosus</name>
    <name type="common">Penicillium rugulosum</name>
    <dbReference type="NCBI Taxonomy" id="121627"/>
    <lineage>
        <taxon>Eukaryota</taxon>
        <taxon>Fungi</taxon>
        <taxon>Dikarya</taxon>
        <taxon>Ascomycota</taxon>
        <taxon>Pezizomycotina</taxon>
        <taxon>Eurotiomycetes</taxon>
        <taxon>Eurotiomycetidae</taxon>
        <taxon>Eurotiales</taxon>
        <taxon>Trichocomaceae</taxon>
        <taxon>Talaromyces</taxon>
        <taxon>Talaromyces sect. Islandici</taxon>
    </lineage>
</organism>
<dbReference type="PANTHER" id="PTHR31644">
    <property type="entry name" value="TRANSCRIPTIONAL ACTIVATOR ARO80-RELATED"/>
    <property type="match status" value="1"/>
</dbReference>
<feature type="compositionally biased region" description="Polar residues" evidence="6">
    <location>
        <begin position="642"/>
        <end position="665"/>
    </location>
</feature>
<dbReference type="InterPro" id="IPR001138">
    <property type="entry name" value="Zn2Cys6_DnaBD"/>
</dbReference>
<dbReference type="GO" id="GO:0006351">
    <property type="term" value="P:DNA-templated transcription"/>
    <property type="evidence" value="ECO:0007669"/>
    <property type="project" value="InterPro"/>
</dbReference>
<dbReference type="GO" id="GO:0000981">
    <property type="term" value="F:DNA-binding transcription factor activity, RNA polymerase II-specific"/>
    <property type="evidence" value="ECO:0007669"/>
    <property type="project" value="InterPro"/>
</dbReference>
<reference evidence="9" key="1">
    <citation type="submission" date="2020-06" db="EMBL/GenBank/DDBJ databases">
        <title>A chromosome-scale genome assembly of Talaromyces rugulosus W13939.</title>
        <authorList>
            <person name="Wang B."/>
            <person name="Guo L."/>
            <person name="Ye K."/>
            <person name="Wang L."/>
        </authorList>
    </citation>
    <scope>NUCLEOTIDE SEQUENCE [LARGE SCALE GENOMIC DNA]</scope>
    <source>
        <strain evidence="9">W13939</strain>
    </source>
</reference>
<keyword evidence="4" id="KW-0804">Transcription</keyword>
<dbReference type="InterPro" id="IPR036864">
    <property type="entry name" value="Zn2-C6_fun-type_DNA-bd_sf"/>
</dbReference>
<evidence type="ECO:0000256" key="2">
    <source>
        <dbReference type="ARBA" id="ARBA00023015"/>
    </source>
</evidence>
<evidence type="ECO:0000259" key="7">
    <source>
        <dbReference type="PROSITE" id="PS50048"/>
    </source>
</evidence>
<dbReference type="GO" id="GO:0005634">
    <property type="term" value="C:nucleus"/>
    <property type="evidence" value="ECO:0007669"/>
    <property type="project" value="TreeGrafter"/>
</dbReference>
<dbReference type="SUPFAM" id="SSF57701">
    <property type="entry name" value="Zn2/Cys6 DNA-binding domain"/>
    <property type="match status" value="1"/>
</dbReference>
<evidence type="ECO:0000256" key="4">
    <source>
        <dbReference type="ARBA" id="ARBA00023163"/>
    </source>
</evidence>
<evidence type="ECO:0000256" key="3">
    <source>
        <dbReference type="ARBA" id="ARBA00023125"/>
    </source>
</evidence>
<feature type="region of interest" description="Disordered" evidence="6">
    <location>
        <begin position="642"/>
        <end position="671"/>
    </location>
</feature>